<accession>A0A0T6LM39</accession>
<reference evidence="2 3" key="1">
    <citation type="submission" date="2015-10" db="EMBL/GenBank/DDBJ databases">
        <title>Draft genome sequence of pyrrolomycin-producing Streptomyces vitaminophilus.</title>
        <authorList>
            <person name="Graham D.E."/>
            <person name="Mahan K.M."/>
            <person name="Klingeman D.M."/>
            <person name="Hettich R.L."/>
            <person name="Parry R.J."/>
        </authorList>
    </citation>
    <scope>NUCLEOTIDE SEQUENCE [LARGE SCALE GENOMIC DNA]</scope>
    <source>
        <strain evidence="2 3">ATCC 31673</strain>
    </source>
</reference>
<comment type="caution">
    <text evidence="2">The sequence shown here is derived from an EMBL/GenBank/DDBJ whole genome shotgun (WGS) entry which is preliminary data.</text>
</comment>
<dbReference type="Gene3D" id="3.40.50.300">
    <property type="entry name" value="P-loop containing nucleotide triphosphate hydrolases"/>
    <property type="match status" value="1"/>
</dbReference>
<dbReference type="STRING" id="76728.AQ490_09145"/>
<organism evidence="2 3">
    <name type="scientific">Wenjunlia vitaminophila</name>
    <name type="common">Streptomyces vitaminophilus</name>
    <dbReference type="NCBI Taxonomy" id="76728"/>
    <lineage>
        <taxon>Bacteria</taxon>
        <taxon>Bacillati</taxon>
        <taxon>Actinomycetota</taxon>
        <taxon>Actinomycetes</taxon>
        <taxon>Kitasatosporales</taxon>
        <taxon>Streptomycetaceae</taxon>
        <taxon>Wenjunlia</taxon>
    </lineage>
</organism>
<proteinExistence type="predicted"/>
<feature type="region of interest" description="Disordered" evidence="1">
    <location>
        <begin position="194"/>
        <end position="231"/>
    </location>
</feature>
<evidence type="ECO:0000256" key="1">
    <source>
        <dbReference type="SAM" id="MobiDB-lite"/>
    </source>
</evidence>
<dbReference type="EMBL" id="LLZU01000038">
    <property type="protein sequence ID" value="KRV46930.1"/>
    <property type="molecule type" value="Genomic_DNA"/>
</dbReference>
<dbReference type="SUPFAM" id="SSF52540">
    <property type="entry name" value="P-loop containing nucleoside triphosphate hydrolases"/>
    <property type="match status" value="1"/>
</dbReference>
<dbReference type="InterPro" id="IPR027417">
    <property type="entry name" value="P-loop_NTPase"/>
</dbReference>
<keyword evidence="3" id="KW-1185">Reference proteome</keyword>
<gene>
    <name evidence="2" type="ORF">AQ490_09145</name>
</gene>
<dbReference type="Proteomes" id="UP000050867">
    <property type="component" value="Unassembled WGS sequence"/>
</dbReference>
<dbReference type="eggNOG" id="COG0572">
    <property type="taxonomic scope" value="Bacteria"/>
</dbReference>
<protein>
    <submittedName>
        <fullName evidence="2">ATP-binding protein</fullName>
    </submittedName>
</protein>
<name>A0A0T6LM39_WENVI</name>
<keyword evidence="2" id="KW-0547">Nucleotide-binding</keyword>
<feature type="compositionally biased region" description="Low complexity" evidence="1">
    <location>
        <begin position="221"/>
        <end position="231"/>
    </location>
</feature>
<dbReference type="GO" id="GO:0005524">
    <property type="term" value="F:ATP binding"/>
    <property type="evidence" value="ECO:0007669"/>
    <property type="project" value="UniProtKB-KW"/>
</dbReference>
<sequence>MLTGPSGTGKTSLAARTGLPVLRLDDFYKCGGDPTLPSLPGGGVDWDSPRSWDARAAVSAVSALARTGRAEVPVYDIAASARVGSTALELSGQPVFVAEGIFAAEIIDRCRELGVLADALCLCGRPFTTFRRRLVRDLRERRKPAPFLLRRGWMLMRGEEAIVARQTALGARPCGREEALRRVDSAVRRWTLYGSRPHVEGPTTELPDAAQPTVPAPAPQPSSTTPQPSAP</sequence>
<dbReference type="AlphaFoldDB" id="A0A0T6LM39"/>
<keyword evidence="2" id="KW-0067">ATP-binding</keyword>
<evidence type="ECO:0000313" key="2">
    <source>
        <dbReference type="EMBL" id="KRV46930.1"/>
    </source>
</evidence>
<evidence type="ECO:0000313" key="3">
    <source>
        <dbReference type="Proteomes" id="UP000050867"/>
    </source>
</evidence>